<feature type="domain" description="Glucose-methanol-choline oxidoreductase N-terminal" evidence="6">
    <location>
        <begin position="253"/>
        <end position="267"/>
    </location>
</feature>
<evidence type="ECO:0000313" key="7">
    <source>
        <dbReference type="EMBL" id="SVB68135.1"/>
    </source>
</evidence>
<dbReference type="PANTHER" id="PTHR11552">
    <property type="entry name" value="GLUCOSE-METHANOL-CHOLINE GMC OXIDOREDUCTASE"/>
    <property type="match status" value="1"/>
</dbReference>
<dbReference type="SUPFAM" id="SSF51905">
    <property type="entry name" value="FAD/NAD(P)-binding domain"/>
    <property type="match status" value="1"/>
</dbReference>
<evidence type="ECO:0000259" key="5">
    <source>
        <dbReference type="PROSITE" id="PS00623"/>
    </source>
</evidence>
<evidence type="ECO:0000259" key="6">
    <source>
        <dbReference type="PROSITE" id="PS00624"/>
    </source>
</evidence>
<dbReference type="AlphaFoldDB" id="A0A382G012"/>
<dbReference type="EMBL" id="UINC01052612">
    <property type="protein sequence ID" value="SVB68135.1"/>
    <property type="molecule type" value="Genomic_DNA"/>
</dbReference>
<dbReference type="InterPro" id="IPR007867">
    <property type="entry name" value="GMC_OxRtase_C"/>
</dbReference>
<dbReference type="PIRSF" id="PIRSF000137">
    <property type="entry name" value="Alcohol_oxidase"/>
    <property type="match status" value="1"/>
</dbReference>
<dbReference type="GO" id="GO:0016614">
    <property type="term" value="F:oxidoreductase activity, acting on CH-OH group of donors"/>
    <property type="evidence" value="ECO:0007669"/>
    <property type="project" value="InterPro"/>
</dbReference>
<name>A0A382G012_9ZZZZ</name>
<dbReference type="InterPro" id="IPR000172">
    <property type="entry name" value="GMC_OxRdtase_N"/>
</dbReference>
<proteinExistence type="inferred from homology"/>
<dbReference type="GO" id="GO:0050660">
    <property type="term" value="F:flavin adenine dinucleotide binding"/>
    <property type="evidence" value="ECO:0007669"/>
    <property type="project" value="InterPro"/>
</dbReference>
<dbReference type="SUPFAM" id="SSF54373">
    <property type="entry name" value="FAD-linked reductases, C-terminal domain"/>
    <property type="match status" value="1"/>
</dbReference>
<evidence type="ECO:0000256" key="3">
    <source>
        <dbReference type="ARBA" id="ARBA00022630"/>
    </source>
</evidence>
<accession>A0A382G012</accession>
<sequence>FVIIGAGSAGCILANRLTADGKHSVCILEAGPTDWHPYIHIPAGFIKTLTNPNVNWMYQAEPSHWTGGRIIDVPRGKTLGGSSSINGHIYNRGQRMDFNNWSQRGNQGWGYADVLPYFRRCEEKIGAPEEDAFRGGEGPLKVTDLNYVHPLCEAFMEGAGQIGIPRNPDYNGAVQEGISYVQRTAYRRRRVSTARAFLKPAKSRPNLTVRTNAHVTQILMKSGRAIGVAYAKGGRGGRATEVWASQEVILSGGAINSPQLLQISGIGPAPLLQSLGVETRHDLPGVGENLRDHYAPRFSARVKNVITINELSRGPRLIGEIAKYFLGGKSIVNLSPSMVYGFWHSDEVARSNDLQFIFTPASYKLGVHGLLDEHPGFTVAAWQHRPQSKGWVRALSADPFEKPLIQPNYLAEEGDRKILISAMRLARRLMHTAPMQPFFDFETYPGNEAQSDNELLEAARHVGGSTFHVMGTCRMGPASDPTAVVDDQLRVRGMDRLRVIDASIMPAMIS</sequence>
<dbReference type="PROSITE" id="PS00623">
    <property type="entry name" value="GMC_OXRED_1"/>
    <property type="match status" value="1"/>
</dbReference>
<organism evidence="7">
    <name type="scientific">marine metagenome</name>
    <dbReference type="NCBI Taxonomy" id="408172"/>
    <lineage>
        <taxon>unclassified sequences</taxon>
        <taxon>metagenomes</taxon>
        <taxon>ecological metagenomes</taxon>
    </lineage>
</organism>
<comment type="cofactor">
    <cofactor evidence="1">
        <name>FAD</name>
        <dbReference type="ChEBI" id="CHEBI:57692"/>
    </cofactor>
</comment>
<dbReference type="Gene3D" id="3.30.560.10">
    <property type="entry name" value="Glucose Oxidase, domain 3"/>
    <property type="match status" value="1"/>
</dbReference>
<dbReference type="PROSITE" id="PS00624">
    <property type="entry name" value="GMC_OXRED_2"/>
    <property type="match status" value="1"/>
</dbReference>
<dbReference type="InterPro" id="IPR012132">
    <property type="entry name" value="GMC_OxRdtase"/>
</dbReference>
<dbReference type="Pfam" id="PF00732">
    <property type="entry name" value="GMC_oxred_N"/>
    <property type="match status" value="1"/>
</dbReference>
<evidence type="ECO:0000256" key="4">
    <source>
        <dbReference type="ARBA" id="ARBA00022827"/>
    </source>
</evidence>
<feature type="non-terminal residue" evidence="7">
    <location>
        <position position="1"/>
    </location>
</feature>
<gene>
    <name evidence="7" type="ORF">METZ01_LOCUS220989</name>
</gene>
<dbReference type="InterPro" id="IPR036188">
    <property type="entry name" value="FAD/NAD-bd_sf"/>
</dbReference>
<feature type="non-terminal residue" evidence="7">
    <location>
        <position position="510"/>
    </location>
</feature>
<dbReference type="Pfam" id="PF05199">
    <property type="entry name" value="GMC_oxred_C"/>
    <property type="match status" value="1"/>
</dbReference>
<protein>
    <recommendedName>
        <fullName evidence="5 6">Glucose-methanol-choline oxidoreductase N-terminal domain-containing protein</fullName>
    </recommendedName>
</protein>
<dbReference type="Gene3D" id="3.50.50.60">
    <property type="entry name" value="FAD/NAD(P)-binding domain"/>
    <property type="match status" value="1"/>
</dbReference>
<dbReference type="PANTHER" id="PTHR11552:SF147">
    <property type="entry name" value="CHOLINE DEHYDROGENASE, MITOCHONDRIAL"/>
    <property type="match status" value="1"/>
</dbReference>
<comment type="similarity">
    <text evidence="2">Belongs to the GMC oxidoreductase family.</text>
</comment>
<evidence type="ECO:0000256" key="1">
    <source>
        <dbReference type="ARBA" id="ARBA00001974"/>
    </source>
</evidence>
<keyword evidence="3" id="KW-0285">Flavoprotein</keyword>
<evidence type="ECO:0000256" key="2">
    <source>
        <dbReference type="ARBA" id="ARBA00010790"/>
    </source>
</evidence>
<keyword evidence="4" id="KW-0274">FAD</keyword>
<reference evidence="7" key="1">
    <citation type="submission" date="2018-05" db="EMBL/GenBank/DDBJ databases">
        <authorList>
            <person name="Lanie J.A."/>
            <person name="Ng W.-L."/>
            <person name="Kazmierczak K.M."/>
            <person name="Andrzejewski T.M."/>
            <person name="Davidsen T.M."/>
            <person name="Wayne K.J."/>
            <person name="Tettelin H."/>
            <person name="Glass J.I."/>
            <person name="Rusch D."/>
            <person name="Podicherti R."/>
            <person name="Tsui H.-C.T."/>
            <person name="Winkler M.E."/>
        </authorList>
    </citation>
    <scope>NUCLEOTIDE SEQUENCE</scope>
</reference>
<feature type="domain" description="Glucose-methanol-choline oxidoreductase N-terminal" evidence="5">
    <location>
        <begin position="76"/>
        <end position="99"/>
    </location>
</feature>